<reference evidence="4 5" key="1">
    <citation type="submission" date="2020-07" db="EMBL/GenBank/DDBJ databases">
        <title>Comparative genomics of pyrophilous fungi reveals a link between fire events and developmental genes.</title>
        <authorList>
            <consortium name="DOE Joint Genome Institute"/>
            <person name="Steindorff A.S."/>
            <person name="Carver A."/>
            <person name="Calhoun S."/>
            <person name="Stillman K."/>
            <person name="Liu H."/>
            <person name="Lipzen A."/>
            <person name="Pangilinan J."/>
            <person name="Labutti K."/>
            <person name="Bruns T.D."/>
            <person name="Grigoriev I.V."/>
        </authorList>
    </citation>
    <scope>NUCLEOTIDE SEQUENCE [LARGE SCALE GENOMIC DNA]</scope>
    <source>
        <strain evidence="4 5">CBS 144469</strain>
    </source>
</reference>
<evidence type="ECO:0000256" key="2">
    <source>
        <dbReference type="SAM" id="MobiDB-lite"/>
    </source>
</evidence>
<dbReference type="PANTHER" id="PTHR10039:SF17">
    <property type="entry name" value="FUNGAL STAND N-TERMINAL GOODBYE DOMAIN-CONTAINING PROTEIN-RELATED"/>
    <property type="match status" value="1"/>
</dbReference>
<feature type="region of interest" description="Disordered" evidence="2">
    <location>
        <begin position="1"/>
        <end position="54"/>
    </location>
</feature>
<evidence type="ECO:0000256" key="1">
    <source>
        <dbReference type="ARBA" id="ARBA00022737"/>
    </source>
</evidence>
<comment type="caution">
    <text evidence="4">The sequence shown here is derived from an EMBL/GenBank/DDBJ whole genome shotgun (WGS) entry which is preliminary data.</text>
</comment>
<dbReference type="InterPro" id="IPR027417">
    <property type="entry name" value="P-loop_NTPase"/>
</dbReference>
<dbReference type="SUPFAM" id="SSF52540">
    <property type="entry name" value="P-loop containing nucleoside triphosphate hydrolases"/>
    <property type="match status" value="1"/>
</dbReference>
<dbReference type="InterPro" id="IPR056884">
    <property type="entry name" value="NPHP3-like_N"/>
</dbReference>
<keyword evidence="1" id="KW-0677">Repeat</keyword>
<dbReference type="Pfam" id="PF24883">
    <property type="entry name" value="NPHP3_N"/>
    <property type="match status" value="1"/>
</dbReference>
<dbReference type="PANTHER" id="PTHR10039">
    <property type="entry name" value="AMELOGENIN"/>
    <property type="match status" value="1"/>
</dbReference>
<evidence type="ECO:0000259" key="3">
    <source>
        <dbReference type="Pfam" id="PF24883"/>
    </source>
</evidence>
<proteinExistence type="predicted"/>
<dbReference type="AlphaFoldDB" id="A0A8H6M9R2"/>
<dbReference type="OrthoDB" id="3265930at2759"/>
<dbReference type="Gene3D" id="3.40.50.300">
    <property type="entry name" value="P-loop containing nucleotide triphosphate hydrolases"/>
    <property type="match status" value="1"/>
</dbReference>
<organism evidence="4 5">
    <name type="scientific">Ephemerocybe angulata</name>
    <dbReference type="NCBI Taxonomy" id="980116"/>
    <lineage>
        <taxon>Eukaryota</taxon>
        <taxon>Fungi</taxon>
        <taxon>Dikarya</taxon>
        <taxon>Basidiomycota</taxon>
        <taxon>Agaricomycotina</taxon>
        <taxon>Agaricomycetes</taxon>
        <taxon>Agaricomycetidae</taxon>
        <taxon>Agaricales</taxon>
        <taxon>Agaricineae</taxon>
        <taxon>Psathyrellaceae</taxon>
        <taxon>Ephemerocybe</taxon>
    </lineage>
</organism>
<protein>
    <recommendedName>
        <fullName evidence="3">Nephrocystin 3-like N-terminal domain-containing protein</fullName>
    </recommendedName>
</protein>
<keyword evidence="5" id="KW-1185">Reference proteome</keyword>
<name>A0A8H6M9R2_9AGAR</name>
<evidence type="ECO:0000313" key="5">
    <source>
        <dbReference type="Proteomes" id="UP000521943"/>
    </source>
</evidence>
<evidence type="ECO:0000313" key="4">
    <source>
        <dbReference type="EMBL" id="KAF6761133.1"/>
    </source>
</evidence>
<feature type="domain" description="Nephrocystin 3-like N-terminal" evidence="3">
    <location>
        <begin position="137"/>
        <end position="298"/>
    </location>
</feature>
<dbReference type="EMBL" id="JACGCI010000010">
    <property type="protein sequence ID" value="KAF6761133.1"/>
    <property type="molecule type" value="Genomic_DNA"/>
</dbReference>
<accession>A0A8H6M9R2</accession>
<dbReference type="Proteomes" id="UP000521943">
    <property type="component" value="Unassembled WGS sequence"/>
</dbReference>
<sequence>MKPNQNPRSPDDHRHPSTESAQPQPGRGGFAEGPSALPTASYTRSPGEPATPLVGTAVHCTPTFFPNAREFRLDKLEYNHTEHHIHNGPKQSTRASEGWKMLVEKTAPNALYNSSARFDPPRCDEDTRLEVINEIMGWIQDRDAPTQILCMTGAAGSGKSALQQTVSERCASLGILAASFFFNAGDSTRNNVSRIVPTIAYQLGHKIPGLRQLIGLAVEDDPLIFDTVLKTQMEALIVGPVHHFLANNSSLSEALPFALLIDGLDECSGESRQRELLVAIQDSPLRGRTPFRIFLASRPEMAIYEALHEPGHLHNAAYHIRLSDDYNATGDIRRSVQRRFHDLSLRRRLREGWFSKWDVEAIVEASSGQYVYAATVTRYISEPRGSPAERLRAVLTWAPGKGHKAKPFASLDLLYRNILLRAQQAFEEADDGGRDFLLLLNCLLNERVQIILSLQENICLLDLGTPEVVICDLRSIIHVSSSDILTLYHRSLHEFMDDPDRAGPVYVGQDRIQEHFTKCCLARISESSLDDTINDGYSTADREDTVQYKSDLPGGCVVLFVQLPLHRLPKNSFGKSFVPFIENGGFEKMDKYFRSPPYEGPTKVPVCTCKRRSAIFHCWRVGYCSYLLQNLEDLAPELSIIVRKYERLWETLYQEQCEIKGGLRCDDDCKTCIRACCPSDD</sequence>
<gene>
    <name evidence="4" type="ORF">DFP72DRAFT_880186</name>
</gene>